<dbReference type="GO" id="GO:0043565">
    <property type="term" value="F:sequence-specific DNA binding"/>
    <property type="evidence" value="ECO:0007669"/>
    <property type="project" value="InterPro"/>
</dbReference>
<dbReference type="RefSeq" id="WP_223705197.1">
    <property type="nucleotide sequence ID" value="NZ_JAINUY010000002.1"/>
</dbReference>
<keyword evidence="3" id="KW-0238">DNA-binding</keyword>
<dbReference type="InterPro" id="IPR050204">
    <property type="entry name" value="AraC_XylS_family_regulators"/>
</dbReference>
<dbReference type="SMART" id="SM00342">
    <property type="entry name" value="HTH_ARAC"/>
    <property type="match status" value="1"/>
</dbReference>
<keyword evidence="2" id="KW-0805">Transcription regulation</keyword>
<evidence type="ECO:0000256" key="1">
    <source>
        <dbReference type="ARBA" id="ARBA00022490"/>
    </source>
</evidence>
<dbReference type="Pfam" id="PF22200">
    <property type="entry name" value="ExsA_N"/>
    <property type="match status" value="1"/>
</dbReference>
<dbReference type="Pfam" id="PF12833">
    <property type="entry name" value="HTH_18"/>
    <property type="match status" value="1"/>
</dbReference>
<protein>
    <submittedName>
        <fullName evidence="6">AraC family transcriptional regulator</fullName>
    </submittedName>
</protein>
<evidence type="ECO:0000313" key="6">
    <source>
        <dbReference type="EMBL" id="MBZ4034478.1"/>
    </source>
</evidence>
<dbReference type="SUPFAM" id="SSF51215">
    <property type="entry name" value="Regulatory protein AraC"/>
    <property type="match status" value="1"/>
</dbReference>
<dbReference type="GO" id="GO:0003700">
    <property type="term" value="F:DNA-binding transcription factor activity"/>
    <property type="evidence" value="ECO:0007669"/>
    <property type="project" value="InterPro"/>
</dbReference>
<dbReference type="SUPFAM" id="SSF46689">
    <property type="entry name" value="Homeodomain-like"/>
    <property type="match status" value="1"/>
</dbReference>
<comment type="caution">
    <text evidence="6">The sequence shown here is derived from an EMBL/GenBank/DDBJ whole genome shotgun (WGS) entry which is preliminary data.</text>
</comment>
<dbReference type="InterPro" id="IPR037923">
    <property type="entry name" value="HTH-like"/>
</dbReference>
<evidence type="ECO:0000256" key="4">
    <source>
        <dbReference type="ARBA" id="ARBA00023163"/>
    </source>
</evidence>
<evidence type="ECO:0000313" key="7">
    <source>
        <dbReference type="Proteomes" id="UP001139366"/>
    </source>
</evidence>
<dbReference type="InterPro" id="IPR054015">
    <property type="entry name" value="ExsA-like_N"/>
</dbReference>
<keyword evidence="7" id="KW-1185">Reference proteome</keyword>
<dbReference type="EMBL" id="JAINUY010000002">
    <property type="protein sequence ID" value="MBZ4034478.1"/>
    <property type="molecule type" value="Genomic_DNA"/>
</dbReference>
<dbReference type="InterPro" id="IPR018060">
    <property type="entry name" value="HTH_AraC"/>
</dbReference>
<dbReference type="Gene3D" id="1.10.10.60">
    <property type="entry name" value="Homeodomain-like"/>
    <property type="match status" value="1"/>
</dbReference>
<gene>
    <name evidence="6" type="ORF">K6T82_06855</name>
</gene>
<evidence type="ECO:0000256" key="2">
    <source>
        <dbReference type="ARBA" id="ARBA00023015"/>
    </source>
</evidence>
<proteinExistence type="predicted"/>
<dbReference type="PANTHER" id="PTHR46796:SF13">
    <property type="entry name" value="HTH-TYPE TRANSCRIPTIONAL ACTIVATOR RHAS"/>
    <property type="match status" value="1"/>
</dbReference>
<dbReference type="InterPro" id="IPR009057">
    <property type="entry name" value="Homeodomain-like_sf"/>
</dbReference>
<feature type="domain" description="HTH araC/xylS-type" evidence="5">
    <location>
        <begin position="164"/>
        <end position="262"/>
    </location>
</feature>
<organism evidence="6 7">
    <name type="scientific">Flavobacterium potami</name>
    <dbReference type="NCBI Taxonomy" id="2872310"/>
    <lineage>
        <taxon>Bacteria</taxon>
        <taxon>Pseudomonadati</taxon>
        <taxon>Bacteroidota</taxon>
        <taxon>Flavobacteriia</taxon>
        <taxon>Flavobacteriales</taxon>
        <taxon>Flavobacteriaceae</taxon>
        <taxon>Flavobacterium</taxon>
    </lineage>
</organism>
<keyword evidence="1" id="KW-0963">Cytoplasm</keyword>
<evidence type="ECO:0000256" key="3">
    <source>
        <dbReference type="ARBA" id="ARBA00023125"/>
    </source>
</evidence>
<name>A0A9X1KP23_9FLAO</name>
<dbReference type="PANTHER" id="PTHR46796">
    <property type="entry name" value="HTH-TYPE TRANSCRIPTIONAL ACTIVATOR RHAS-RELATED"/>
    <property type="match status" value="1"/>
</dbReference>
<sequence length="274" mass="32109">MKETAISACYVTPSLNAEQFVPDHCFMYLIKGSMLGYDGNKEYKIKPGDYGIARRNHLAKYTKQPENGEFKKIYILFEQDFLRTFNETYHFKIENKKTTGGIIELNKNVLVKNFIQSLTPYFTEKGTIEEQFLNVKRTELLLILLKVNPELANILFDFSNPEKIDLEAFMIRNFRFNVSIERFAYLTGRSLSAFKRDFEKIFNATPSHWLVQKRLEEAYHLIDKKNKKPSDIYLDLGFENFSHFSFAFKKLFGHSPRALIDKSNFSVNTNSHDQ</sequence>
<evidence type="ECO:0000259" key="5">
    <source>
        <dbReference type="PROSITE" id="PS01124"/>
    </source>
</evidence>
<accession>A0A9X1KP23</accession>
<reference evidence="6 7" key="1">
    <citation type="journal article" date="2023" name="Antonie Van Leeuwenhoek">
        <title>Flavobacterium potami sp. nov., a multi-metal resistance genes harbouring bacterium isolated from shallow river silt.</title>
        <authorList>
            <person name="Li S."/>
            <person name="Mao S."/>
            <person name="Mu W."/>
            <person name="Guo B."/>
            <person name="Li C."/>
            <person name="Zhu Q."/>
            <person name="Hou X."/>
            <person name="Zhao Y."/>
            <person name="Wei S."/>
            <person name="Liu H."/>
            <person name="Liu A."/>
        </authorList>
    </citation>
    <scope>NUCLEOTIDE SEQUENCE [LARGE SCALE GENOMIC DNA]</scope>
    <source>
        <strain evidence="6 7">17A</strain>
    </source>
</reference>
<dbReference type="AlphaFoldDB" id="A0A9X1KP23"/>
<keyword evidence="4" id="KW-0804">Transcription</keyword>
<dbReference type="PROSITE" id="PS01124">
    <property type="entry name" value="HTH_ARAC_FAMILY_2"/>
    <property type="match status" value="1"/>
</dbReference>
<dbReference type="Proteomes" id="UP001139366">
    <property type="component" value="Unassembled WGS sequence"/>
</dbReference>